<dbReference type="InterPro" id="IPR010710">
    <property type="entry name" value="DUF1289"/>
</dbReference>
<name>A0A3B0XJC5_9ZZZZ</name>
<organism evidence="1">
    <name type="scientific">hydrothermal vent metagenome</name>
    <dbReference type="NCBI Taxonomy" id="652676"/>
    <lineage>
        <taxon>unclassified sequences</taxon>
        <taxon>metagenomes</taxon>
        <taxon>ecological metagenomes</taxon>
    </lineage>
</organism>
<dbReference type="PANTHER" id="PTHR35175">
    <property type="entry name" value="DUF1289 DOMAIN-CONTAINING PROTEIN"/>
    <property type="match status" value="1"/>
</dbReference>
<dbReference type="AlphaFoldDB" id="A0A3B0XJC5"/>
<proteinExistence type="predicted"/>
<gene>
    <name evidence="1" type="ORF">MNBD_GAMMA09-812</name>
</gene>
<dbReference type="Pfam" id="PF06945">
    <property type="entry name" value="DUF1289"/>
    <property type="match status" value="1"/>
</dbReference>
<reference evidence="1" key="1">
    <citation type="submission" date="2018-06" db="EMBL/GenBank/DDBJ databases">
        <authorList>
            <person name="Zhirakovskaya E."/>
        </authorList>
    </citation>
    <scope>NUCLEOTIDE SEQUENCE</scope>
</reference>
<dbReference type="EMBL" id="UOFI01000041">
    <property type="protein sequence ID" value="VAW63432.1"/>
    <property type="molecule type" value="Genomic_DNA"/>
</dbReference>
<sequence>MPLTSPCIRNCCLDDNNICLGCFRHLDEIMQWSQSNDQLKKQILNNVKTRKEEYKIKYALNLS</sequence>
<protein>
    <recommendedName>
        <fullName evidence="2">DUF1289 domain-containing protein</fullName>
    </recommendedName>
</protein>
<evidence type="ECO:0000313" key="1">
    <source>
        <dbReference type="EMBL" id="VAW63432.1"/>
    </source>
</evidence>
<accession>A0A3B0XJC5</accession>
<dbReference type="PANTHER" id="PTHR35175:SF2">
    <property type="entry name" value="DUF1289 DOMAIN-CONTAINING PROTEIN"/>
    <property type="match status" value="1"/>
</dbReference>
<evidence type="ECO:0008006" key="2">
    <source>
        <dbReference type="Google" id="ProtNLM"/>
    </source>
</evidence>